<accession>A0A540N6J3</accession>
<dbReference type="EMBL" id="VIEB01000100">
    <property type="protein sequence ID" value="TQE06674.1"/>
    <property type="molecule type" value="Genomic_DNA"/>
</dbReference>
<keyword evidence="2" id="KW-1185">Reference proteome</keyword>
<reference evidence="1 2" key="1">
    <citation type="journal article" date="2019" name="G3 (Bethesda)">
        <title>Sequencing of a Wild Apple (Malus baccata) Genome Unravels the Differences Between Cultivated and Wild Apple Species Regarding Disease Resistance and Cold Tolerance.</title>
        <authorList>
            <person name="Chen X."/>
        </authorList>
    </citation>
    <scope>NUCLEOTIDE SEQUENCE [LARGE SCALE GENOMIC DNA]</scope>
    <source>
        <strain evidence="2">cv. Shandingzi</strain>
        <tissue evidence="1">Leaves</tissue>
    </source>
</reference>
<evidence type="ECO:0000313" key="2">
    <source>
        <dbReference type="Proteomes" id="UP000315295"/>
    </source>
</evidence>
<proteinExistence type="predicted"/>
<sequence length="62" mass="6976">MSNFSILEAESPPPTALAAQFVIVQYSSKILLSLFALSDSVHLYSSRYTHVYIPNDYYISIC</sequence>
<dbReference type="AlphaFoldDB" id="A0A540N6J3"/>
<comment type="caution">
    <text evidence="1">The sequence shown here is derived from an EMBL/GenBank/DDBJ whole genome shotgun (WGS) entry which is preliminary data.</text>
</comment>
<protein>
    <submittedName>
        <fullName evidence="1">Uncharacterized protein</fullName>
    </submittedName>
</protein>
<dbReference type="Proteomes" id="UP000315295">
    <property type="component" value="Unassembled WGS sequence"/>
</dbReference>
<gene>
    <name evidence="1" type="ORF">C1H46_007740</name>
</gene>
<organism evidence="1 2">
    <name type="scientific">Malus baccata</name>
    <name type="common">Siberian crab apple</name>
    <name type="synonym">Pyrus baccata</name>
    <dbReference type="NCBI Taxonomy" id="106549"/>
    <lineage>
        <taxon>Eukaryota</taxon>
        <taxon>Viridiplantae</taxon>
        <taxon>Streptophyta</taxon>
        <taxon>Embryophyta</taxon>
        <taxon>Tracheophyta</taxon>
        <taxon>Spermatophyta</taxon>
        <taxon>Magnoliopsida</taxon>
        <taxon>eudicotyledons</taxon>
        <taxon>Gunneridae</taxon>
        <taxon>Pentapetalae</taxon>
        <taxon>rosids</taxon>
        <taxon>fabids</taxon>
        <taxon>Rosales</taxon>
        <taxon>Rosaceae</taxon>
        <taxon>Amygdaloideae</taxon>
        <taxon>Maleae</taxon>
        <taxon>Malus</taxon>
    </lineage>
</organism>
<name>A0A540N6J3_MALBA</name>
<evidence type="ECO:0000313" key="1">
    <source>
        <dbReference type="EMBL" id="TQE06674.1"/>
    </source>
</evidence>